<evidence type="ECO:0000313" key="2">
    <source>
        <dbReference type="Proteomes" id="UP001139293"/>
    </source>
</evidence>
<dbReference type="AlphaFoldDB" id="A0A9X1ZP99"/>
<reference evidence="1" key="1">
    <citation type="submission" date="2022-01" db="EMBL/GenBank/DDBJ databases">
        <title>Whole genome-based taxonomy of the Shewanellaceae.</title>
        <authorList>
            <person name="Martin-Rodriguez A.J."/>
        </authorList>
    </citation>
    <scope>NUCLEOTIDE SEQUENCE</scope>
    <source>
        <strain evidence="1">KCTC 23973</strain>
    </source>
</reference>
<dbReference type="Gene3D" id="3.40.50.1820">
    <property type="entry name" value="alpha/beta hydrolase"/>
    <property type="match status" value="1"/>
</dbReference>
<dbReference type="PANTHER" id="PTHR37946:SF1">
    <property type="entry name" value="SLL1969 PROTEIN"/>
    <property type="match status" value="1"/>
</dbReference>
<dbReference type="Proteomes" id="UP001139293">
    <property type="component" value="Unassembled WGS sequence"/>
</dbReference>
<dbReference type="EMBL" id="JAKILB010000007">
    <property type="protein sequence ID" value="MCL1139431.1"/>
    <property type="molecule type" value="Genomic_DNA"/>
</dbReference>
<organism evidence="1 2">
    <name type="scientific">Shewanella pneumatophori</name>
    <dbReference type="NCBI Taxonomy" id="314092"/>
    <lineage>
        <taxon>Bacteria</taxon>
        <taxon>Pseudomonadati</taxon>
        <taxon>Pseudomonadota</taxon>
        <taxon>Gammaproteobacteria</taxon>
        <taxon>Alteromonadales</taxon>
        <taxon>Shewanellaceae</taxon>
        <taxon>Shewanella</taxon>
    </lineage>
</organism>
<dbReference type="Pfam" id="PF02089">
    <property type="entry name" value="Palm_thioest"/>
    <property type="match status" value="1"/>
</dbReference>
<sequence>MKVVLVHGIFNTGHVMHLLQKRLQAAGHECFSPTIGPFDGRRGIEFAAANLSEQIDAFFGQDSNIVLIGFSMGGIVGRYYLQYLDGASRVSQFFSLAAPHHGSYLAYLPYPSKGIKQLRPRSELLQQLAGSESCLNEVKLYSYRTPIDLTIVPSTSSIWRVAENQSFIIVLHLSVIFSRRIAKAICDKLVN</sequence>
<dbReference type="SUPFAM" id="SSF53474">
    <property type="entry name" value="alpha/beta-Hydrolases"/>
    <property type="match status" value="1"/>
</dbReference>
<comment type="caution">
    <text evidence="1">The sequence shown here is derived from an EMBL/GenBank/DDBJ whole genome shotgun (WGS) entry which is preliminary data.</text>
</comment>
<name>A0A9X1ZP99_9GAMM</name>
<keyword evidence="2" id="KW-1185">Reference proteome</keyword>
<dbReference type="RefSeq" id="WP_248950574.1">
    <property type="nucleotide sequence ID" value="NZ_JAKILB010000007.1"/>
</dbReference>
<accession>A0A9X1ZP99</accession>
<protein>
    <submittedName>
        <fullName evidence="1">Lipase</fullName>
    </submittedName>
</protein>
<dbReference type="InterPro" id="IPR029058">
    <property type="entry name" value="AB_hydrolase_fold"/>
</dbReference>
<dbReference type="PANTHER" id="PTHR37946">
    <property type="entry name" value="SLL1969 PROTEIN"/>
    <property type="match status" value="1"/>
</dbReference>
<proteinExistence type="predicted"/>
<gene>
    <name evidence="1" type="ORF">L2740_12850</name>
</gene>
<evidence type="ECO:0000313" key="1">
    <source>
        <dbReference type="EMBL" id="MCL1139431.1"/>
    </source>
</evidence>